<organism evidence="2 3">
    <name type="scientific">Duganella aceris</name>
    <dbReference type="NCBI Taxonomy" id="2703883"/>
    <lineage>
        <taxon>Bacteria</taxon>
        <taxon>Pseudomonadati</taxon>
        <taxon>Pseudomonadota</taxon>
        <taxon>Betaproteobacteria</taxon>
        <taxon>Burkholderiales</taxon>
        <taxon>Oxalobacteraceae</taxon>
        <taxon>Telluria group</taxon>
        <taxon>Duganella</taxon>
    </lineage>
</organism>
<keyword evidence="3" id="KW-1185">Reference proteome</keyword>
<reference evidence="3" key="1">
    <citation type="submission" date="2023-07" db="EMBL/GenBank/DDBJ databases">
        <title>Duganella aceri sp. nov., isolated from tree sap.</title>
        <authorList>
            <person name="Kim I.S."/>
        </authorList>
    </citation>
    <scope>NUCLEOTIDE SEQUENCE [LARGE SCALE GENOMIC DNA]</scope>
    <source>
        <strain evidence="3">SAP-35</strain>
    </source>
</reference>
<dbReference type="InterPro" id="IPR052590">
    <property type="entry name" value="Stress/Virulence-Domain"/>
</dbReference>
<evidence type="ECO:0000313" key="2">
    <source>
        <dbReference type="EMBL" id="NGZ84014.1"/>
    </source>
</evidence>
<evidence type="ECO:0000313" key="3">
    <source>
        <dbReference type="Proteomes" id="UP000666369"/>
    </source>
</evidence>
<protein>
    <recommendedName>
        <fullName evidence="4">Stress-induced protein</fullName>
    </recommendedName>
</protein>
<dbReference type="InterPro" id="IPR019626">
    <property type="entry name" value="Stress-induced_KGG_rpt"/>
</dbReference>
<feature type="compositionally biased region" description="Basic and acidic residues" evidence="1">
    <location>
        <begin position="46"/>
        <end position="57"/>
    </location>
</feature>
<evidence type="ECO:0000256" key="1">
    <source>
        <dbReference type="SAM" id="MobiDB-lite"/>
    </source>
</evidence>
<dbReference type="Proteomes" id="UP000666369">
    <property type="component" value="Unassembled WGS sequence"/>
</dbReference>
<name>A0ABX0FHM4_9BURK</name>
<feature type="compositionally biased region" description="Low complexity" evidence="1">
    <location>
        <begin position="87"/>
        <end position="98"/>
    </location>
</feature>
<sequence>MASNSGNDNNQGKPKSTAKRGFAAMDEATQRSIASKGGQAAHQKGTAHEFDSEEARRAGQKGGEAVSRDREHMAQIGRKGGESRQSAARANAEKTNAAGLARNAGSEQAAKGGNRQSGK</sequence>
<evidence type="ECO:0008006" key="4">
    <source>
        <dbReference type="Google" id="ProtNLM"/>
    </source>
</evidence>
<comment type="caution">
    <text evidence="2">The sequence shown here is derived from an EMBL/GenBank/DDBJ whole genome shotgun (WGS) entry which is preliminary data.</text>
</comment>
<dbReference type="PANTHER" id="PTHR36569:SF5">
    <property type="entry name" value="CONIDIATION-SPECIFIC PROTEIN 10 (EUROFUNG)"/>
    <property type="match status" value="1"/>
</dbReference>
<dbReference type="EMBL" id="JAADJT010000002">
    <property type="protein sequence ID" value="NGZ84014.1"/>
    <property type="molecule type" value="Genomic_DNA"/>
</dbReference>
<dbReference type="Pfam" id="PF10685">
    <property type="entry name" value="KGG"/>
    <property type="match status" value="2"/>
</dbReference>
<feature type="compositionally biased region" description="Polar residues" evidence="1">
    <location>
        <begin position="1"/>
        <end position="14"/>
    </location>
</feature>
<proteinExistence type="predicted"/>
<dbReference type="RefSeq" id="WP_166100354.1">
    <property type="nucleotide sequence ID" value="NZ_JAADJT010000002.1"/>
</dbReference>
<feature type="region of interest" description="Disordered" evidence="1">
    <location>
        <begin position="1"/>
        <end position="119"/>
    </location>
</feature>
<dbReference type="PANTHER" id="PTHR36569">
    <property type="match status" value="1"/>
</dbReference>
<accession>A0ABX0FHM4</accession>
<gene>
    <name evidence="2" type="ORF">GW587_07055</name>
</gene>